<feature type="domain" description="Response regulatory" evidence="14">
    <location>
        <begin position="1106"/>
        <end position="1222"/>
    </location>
</feature>
<dbReference type="SUPFAM" id="SSF58104">
    <property type="entry name" value="Methyl-accepting chemotaxis protein (MCP) signaling domain"/>
    <property type="match status" value="1"/>
</dbReference>
<dbReference type="InterPro" id="IPR029016">
    <property type="entry name" value="GAF-like_dom_sf"/>
</dbReference>
<evidence type="ECO:0000256" key="12">
    <source>
        <dbReference type="SAM" id="Phobius"/>
    </source>
</evidence>
<comment type="caution">
    <text evidence="16">The sequence shown here is derived from an EMBL/GenBank/DDBJ whole genome shotgun (WGS) entry which is preliminary data.</text>
</comment>
<keyword evidence="7" id="KW-0902">Two-component regulatory system</keyword>
<dbReference type="GO" id="GO:0005886">
    <property type="term" value="C:plasma membrane"/>
    <property type="evidence" value="ECO:0007669"/>
    <property type="project" value="TreeGrafter"/>
</dbReference>
<protein>
    <recommendedName>
        <fullName evidence="9">Virulence sensor protein BvgS</fullName>
        <ecNumber evidence="3">2.7.13.3</ecNumber>
    </recommendedName>
</protein>
<dbReference type="EC" id="2.7.13.3" evidence="3"/>
<dbReference type="GO" id="GO:0009927">
    <property type="term" value="F:histidine phosphotransfer kinase activity"/>
    <property type="evidence" value="ECO:0007669"/>
    <property type="project" value="TreeGrafter"/>
</dbReference>
<evidence type="ECO:0000256" key="9">
    <source>
        <dbReference type="ARBA" id="ARBA00070152"/>
    </source>
</evidence>
<evidence type="ECO:0000259" key="14">
    <source>
        <dbReference type="PROSITE" id="PS50110"/>
    </source>
</evidence>
<sequence length="1227" mass="134857">MKLSVGKNMALLVAAALLGLSLLTGMEQFLMEKIYDGANYANINVVPSIVILDALRRDFLDTEVQVNRRVHTFEPAQLQQIESMLQQRRQGVEKALSLYERDGCYKVSCVSNDADRALLERDKRLWAAYDEQLQRVLAEARHDESSLGRSREMLWAMRGLSEQMYRLINDHINFNVELSRQLTENAATTKRQAIRQSIALSALILFIIAAIGLLATRSILRSLGGEPAQAADVAEKLAEGDLGSEIKLRPGDDNSLMARLKSLVDSMERLANRAYAIGQGDLSQEVKLASSKDKLGIAINEMIRMLRGARVEDERRNWLKDGYGQISAALTGDLTTEQLADAAIGLIGRYLDAGRGVFYLYRDTEQRLDLIGSYMYTERNNLGASFALGEGAVGQVARERKPIILEVSGEDVAPIVTGTMLAPPRYTYTYPLLHEKELVGVVELSSFEHFDESKQEYLANVTGMLASFLFVAEQRVHIRKLLAVSEESEREMRAQSEQLRESNAQMEEQQQQLQQQSEELQQSNAQMEEAQQLLRQQTEELQQANAQMEESQQQLEQQNQELEEGRRQQEAKARQLDQASKYKSEFLANMSHELRTPLNSIILLSKMMVGNEDGQVQGEAQKWAQVIHRSGEDLLRLINDVLDLSKVEAGRMDVHLSTLSSRDLCAELQGMFEHLARDKGLDFVVDDQLRRDFVSDPDKLSQILRNLLTNAIKFTRQGGITFQLSLHADAALPIRLSVRDTGIGIPEEKKSVIFEAFQQADGSTSREFGGTGLGLTISLRFAQMLGGTIELRSKPGEGSEFIVWLPDSGGAEREAGGLTAPIGELEPARDDRAALKSGEQAVLLIDDDPVFGQMLLAMNRRLGYKTLLAGSGGEGLALAGRHQPAGILLDLGLPDMDGTQVLHELKTRPALASIPVYIVSARDRDEALLQQGAIGFLRKPASDKLLAAAEAELVRAVAGGSGGILVVERGGIGRDEVAGLVGETAGAVVGAGPDADWRTLLRELRCRLAIVDLGDAPAADSLAIAAALREAEPSISLVFYAGRNPGEEDEVALRAYTDCIIVKTPQAGQRLLENVERFLRDVPRQQAALKAPAASVAGSRLLEGRRILVVDDDPRNLFVMTAALERHGARLSSAINGRRALEYLQQNEADLVLMDIMMPEMDGYQAIAAIRANPAWSAIPVVAITAKALPAEREKILAAGADDYLSKPVDYDMLVAKAAQWCEGRGA</sequence>
<keyword evidence="17" id="KW-1185">Reference proteome</keyword>
<dbReference type="Pfam" id="PF00072">
    <property type="entry name" value="Response_reg"/>
    <property type="match status" value="2"/>
</dbReference>
<dbReference type="SUPFAM" id="SSF47384">
    <property type="entry name" value="Homodimeric domain of signal transducing histidine kinase"/>
    <property type="match status" value="1"/>
</dbReference>
<dbReference type="Gene3D" id="3.30.450.40">
    <property type="match status" value="1"/>
</dbReference>
<dbReference type="PROSITE" id="PS50885">
    <property type="entry name" value="HAMP"/>
    <property type="match status" value="1"/>
</dbReference>
<dbReference type="SMART" id="SM00388">
    <property type="entry name" value="HisKA"/>
    <property type="match status" value="1"/>
</dbReference>
<keyword evidence="12" id="KW-1133">Transmembrane helix</keyword>
<dbReference type="SMART" id="SM00387">
    <property type="entry name" value="HATPase_c"/>
    <property type="match status" value="1"/>
</dbReference>
<evidence type="ECO:0000313" key="17">
    <source>
        <dbReference type="Proteomes" id="UP000237082"/>
    </source>
</evidence>
<evidence type="ECO:0000256" key="1">
    <source>
        <dbReference type="ARBA" id="ARBA00000085"/>
    </source>
</evidence>
<feature type="modified residue" description="4-aspartylphosphate" evidence="10">
    <location>
        <position position="1155"/>
    </location>
</feature>
<proteinExistence type="predicted"/>
<dbReference type="PANTHER" id="PTHR43047:SF72">
    <property type="entry name" value="OSMOSENSING HISTIDINE PROTEIN KINASE SLN1"/>
    <property type="match status" value="1"/>
</dbReference>
<dbReference type="PRINTS" id="PR00344">
    <property type="entry name" value="BCTRLSENSOR"/>
</dbReference>
<name>A0A2S5DEH0_9NEIS</name>
<dbReference type="CDD" id="cd00156">
    <property type="entry name" value="REC"/>
    <property type="match status" value="1"/>
</dbReference>
<comment type="function">
    <text evidence="8">Member of the two-component regulatory system BvgS/BvgA. Phosphorylates BvgA via a four-step phosphorelay in response to environmental signals.</text>
</comment>
<dbReference type="Pfam" id="PF02518">
    <property type="entry name" value="HATPase_c"/>
    <property type="match status" value="1"/>
</dbReference>
<feature type="compositionally biased region" description="Low complexity" evidence="11">
    <location>
        <begin position="501"/>
        <end position="528"/>
    </location>
</feature>
<dbReference type="InterPro" id="IPR004358">
    <property type="entry name" value="Sig_transdc_His_kin-like_C"/>
</dbReference>
<feature type="modified residue" description="4-aspartylphosphate" evidence="10">
    <location>
        <position position="890"/>
    </location>
</feature>
<comment type="subcellular location">
    <subcellularLocation>
        <location evidence="2">Membrane</location>
    </subcellularLocation>
</comment>
<keyword evidence="5" id="KW-0808">Transferase</keyword>
<evidence type="ECO:0000256" key="4">
    <source>
        <dbReference type="ARBA" id="ARBA00022553"/>
    </source>
</evidence>
<evidence type="ECO:0000256" key="8">
    <source>
        <dbReference type="ARBA" id="ARBA00058004"/>
    </source>
</evidence>
<dbReference type="PROSITE" id="PS50110">
    <property type="entry name" value="RESPONSE_REGULATORY"/>
    <property type="match status" value="2"/>
</dbReference>
<feature type="compositionally biased region" description="Low complexity" evidence="11">
    <location>
        <begin position="541"/>
        <end position="560"/>
    </location>
</feature>
<evidence type="ECO:0000313" key="16">
    <source>
        <dbReference type="EMBL" id="POZ61505.1"/>
    </source>
</evidence>
<evidence type="ECO:0000256" key="2">
    <source>
        <dbReference type="ARBA" id="ARBA00004370"/>
    </source>
</evidence>
<dbReference type="Gene3D" id="1.10.287.130">
    <property type="match status" value="1"/>
</dbReference>
<feature type="transmembrane region" description="Helical" evidence="12">
    <location>
        <begin position="198"/>
        <end position="216"/>
    </location>
</feature>
<dbReference type="InterPro" id="IPR003018">
    <property type="entry name" value="GAF"/>
</dbReference>
<dbReference type="Proteomes" id="UP000237082">
    <property type="component" value="Unassembled WGS sequence"/>
</dbReference>
<feature type="compositionally biased region" description="Basic and acidic residues" evidence="11">
    <location>
        <begin position="563"/>
        <end position="576"/>
    </location>
</feature>
<dbReference type="SUPFAM" id="SSF52172">
    <property type="entry name" value="CheY-like"/>
    <property type="match status" value="2"/>
</dbReference>
<dbReference type="InterPro" id="IPR001789">
    <property type="entry name" value="Sig_transdc_resp-reg_receiver"/>
</dbReference>
<comment type="catalytic activity">
    <reaction evidence="1">
        <text>ATP + protein L-histidine = ADP + protein N-phospho-L-histidine.</text>
        <dbReference type="EC" id="2.7.13.3"/>
    </reaction>
</comment>
<feature type="region of interest" description="Disordered" evidence="11">
    <location>
        <begin position="487"/>
        <end position="528"/>
    </location>
</feature>
<dbReference type="InterPro" id="IPR003661">
    <property type="entry name" value="HisK_dim/P_dom"/>
</dbReference>
<feature type="domain" description="HAMP" evidence="15">
    <location>
        <begin position="254"/>
        <end position="311"/>
    </location>
</feature>
<keyword evidence="12" id="KW-0472">Membrane</keyword>
<evidence type="ECO:0000256" key="3">
    <source>
        <dbReference type="ARBA" id="ARBA00012438"/>
    </source>
</evidence>
<dbReference type="SUPFAM" id="SSF55874">
    <property type="entry name" value="ATPase domain of HSP90 chaperone/DNA topoisomerase II/histidine kinase"/>
    <property type="match status" value="1"/>
</dbReference>
<dbReference type="InterPro" id="IPR036890">
    <property type="entry name" value="HATPase_C_sf"/>
</dbReference>
<organism evidence="16 17">
    <name type="scientific">Chromobacterium alticapitis</name>
    <dbReference type="NCBI Taxonomy" id="2073169"/>
    <lineage>
        <taxon>Bacteria</taxon>
        <taxon>Pseudomonadati</taxon>
        <taxon>Pseudomonadota</taxon>
        <taxon>Betaproteobacteria</taxon>
        <taxon>Neisseriales</taxon>
        <taxon>Chromobacteriaceae</taxon>
        <taxon>Chromobacterium</taxon>
    </lineage>
</organism>
<keyword evidence="6" id="KW-0418">Kinase</keyword>
<dbReference type="InterPro" id="IPR005467">
    <property type="entry name" value="His_kinase_dom"/>
</dbReference>
<evidence type="ECO:0000256" key="7">
    <source>
        <dbReference type="ARBA" id="ARBA00023012"/>
    </source>
</evidence>
<evidence type="ECO:0000256" key="6">
    <source>
        <dbReference type="ARBA" id="ARBA00022777"/>
    </source>
</evidence>
<dbReference type="CDD" id="cd17546">
    <property type="entry name" value="REC_hyHK_CKI1_RcsC-like"/>
    <property type="match status" value="1"/>
</dbReference>
<dbReference type="InterPro" id="IPR036097">
    <property type="entry name" value="HisK_dim/P_sf"/>
</dbReference>
<dbReference type="PANTHER" id="PTHR43047">
    <property type="entry name" value="TWO-COMPONENT HISTIDINE PROTEIN KINASE"/>
    <property type="match status" value="1"/>
</dbReference>
<dbReference type="CDD" id="cd16922">
    <property type="entry name" value="HATPase_EvgS-ArcB-TorS-like"/>
    <property type="match status" value="1"/>
</dbReference>
<dbReference type="FunFam" id="3.30.565.10:FF:000010">
    <property type="entry name" value="Sensor histidine kinase RcsC"/>
    <property type="match status" value="1"/>
</dbReference>
<evidence type="ECO:0000256" key="5">
    <source>
        <dbReference type="ARBA" id="ARBA00022679"/>
    </source>
</evidence>
<dbReference type="Gene3D" id="3.40.50.2300">
    <property type="match status" value="2"/>
</dbReference>
<dbReference type="RefSeq" id="WP_103903203.1">
    <property type="nucleotide sequence ID" value="NZ_PQWB01000051.1"/>
</dbReference>
<dbReference type="Pfam" id="PF00512">
    <property type="entry name" value="HisKA"/>
    <property type="match status" value="1"/>
</dbReference>
<dbReference type="OrthoDB" id="9796305at2"/>
<feature type="domain" description="Histidine kinase" evidence="13">
    <location>
        <begin position="589"/>
        <end position="809"/>
    </location>
</feature>
<feature type="domain" description="Response regulatory" evidence="14">
    <location>
        <begin position="841"/>
        <end position="954"/>
    </location>
</feature>
<dbReference type="InterPro" id="IPR003594">
    <property type="entry name" value="HATPase_dom"/>
</dbReference>
<dbReference type="CDD" id="cd00082">
    <property type="entry name" value="HisKA"/>
    <property type="match status" value="1"/>
</dbReference>
<feature type="region of interest" description="Disordered" evidence="11">
    <location>
        <begin position="541"/>
        <end position="576"/>
    </location>
</feature>
<dbReference type="Pfam" id="PF13185">
    <property type="entry name" value="GAF_2"/>
    <property type="match status" value="1"/>
</dbReference>
<accession>A0A2S5DEH0</accession>
<evidence type="ECO:0000259" key="13">
    <source>
        <dbReference type="PROSITE" id="PS50109"/>
    </source>
</evidence>
<dbReference type="EMBL" id="PQWB01000051">
    <property type="protein sequence ID" value="POZ61505.1"/>
    <property type="molecule type" value="Genomic_DNA"/>
</dbReference>
<evidence type="ECO:0000256" key="10">
    <source>
        <dbReference type="PROSITE-ProRule" id="PRU00169"/>
    </source>
</evidence>
<gene>
    <name evidence="16" type="ORF">C2I19_13450</name>
</gene>
<keyword evidence="12" id="KW-0812">Transmembrane</keyword>
<dbReference type="InterPro" id="IPR011006">
    <property type="entry name" value="CheY-like_superfamily"/>
</dbReference>
<dbReference type="SUPFAM" id="SSF55781">
    <property type="entry name" value="GAF domain-like"/>
    <property type="match status" value="1"/>
</dbReference>
<dbReference type="InterPro" id="IPR003660">
    <property type="entry name" value="HAMP_dom"/>
</dbReference>
<dbReference type="AlphaFoldDB" id="A0A2S5DEH0"/>
<dbReference type="Gene3D" id="3.30.565.10">
    <property type="entry name" value="Histidine kinase-like ATPase, C-terminal domain"/>
    <property type="match status" value="1"/>
</dbReference>
<dbReference type="SMART" id="SM00448">
    <property type="entry name" value="REC"/>
    <property type="match status" value="2"/>
</dbReference>
<evidence type="ECO:0000256" key="11">
    <source>
        <dbReference type="SAM" id="MobiDB-lite"/>
    </source>
</evidence>
<reference evidence="17" key="1">
    <citation type="submission" date="2018-02" db="EMBL/GenBank/DDBJ databases">
        <authorList>
            <person name="O'Hara-Hanley K."/>
            <person name="Soby S."/>
        </authorList>
    </citation>
    <scope>NUCLEOTIDE SEQUENCE [LARGE SCALE GENOMIC DNA]</scope>
    <source>
        <strain evidence="17">MWU14-2602</strain>
    </source>
</reference>
<dbReference type="PROSITE" id="PS50109">
    <property type="entry name" value="HIS_KIN"/>
    <property type="match status" value="1"/>
</dbReference>
<dbReference type="GO" id="GO:0000155">
    <property type="term" value="F:phosphorelay sensor kinase activity"/>
    <property type="evidence" value="ECO:0007669"/>
    <property type="project" value="InterPro"/>
</dbReference>
<evidence type="ECO:0000259" key="15">
    <source>
        <dbReference type="PROSITE" id="PS50885"/>
    </source>
</evidence>
<feature type="compositionally biased region" description="Basic and acidic residues" evidence="11">
    <location>
        <begin position="490"/>
        <end position="500"/>
    </location>
</feature>
<keyword evidence="4 10" id="KW-0597">Phosphoprotein</keyword>